<dbReference type="PANTHER" id="PTHR31973">
    <property type="entry name" value="POLYPROTEIN, PUTATIVE-RELATED"/>
    <property type="match status" value="1"/>
</dbReference>
<evidence type="ECO:0000256" key="5">
    <source>
        <dbReference type="SAM" id="MobiDB-lite"/>
    </source>
</evidence>
<dbReference type="PROSITE" id="PS50966">
    <property type="entry name" value="ZF_SWIM"/>
    <property type="match status" value="1"/>
</dbReference>
<gene>
    <name evidence="7" type="ORF">CK203_006025</name>
</gene>
<evidence type="ECO:0000313" key="8">
    <source>
        <dbReference type="Proteomes" id="UP000288805"/>
    </source>
</evidence>
<protein>
    <recommendedName>
        <fullName evidence="6">SWIM-type domain-containing protein</fullName>
    </recommendedName>
</protein>
<evidence type="ECO:0000256" key="3">
    <source>
        <dbReference type="ARBA" id="ARBA00022833"/>
    </source>
</evidence>
<name>A0A438K600_VITVI</name>
<keyword evidence="2 4" id="KW-0863">Zinc-finger</keyword>
<evidence type="ECO:0000259" key="6">
    <source>
        <dbReference type="PROSITE" id="PS50966"/>
    </source>
</evidence>
<dbReference type="SMART" id="SM00575">
    <property type="entry name" value="ZnF_PMZ"/>
    <property type="match status" value="1"/>
</dbReference>
<dbReference type="AlphaFoldDB" id="A0A438K600"/>
<evidence type="ECO:0000256" key="1">
    <source>
        <dbReference type="ARBA" id="ARBA00022723"/>
    </source>
</evidence>
<dbReference type="Pfam" id="PF04434">
    <property type="entry name" value="SWIM"/>
    <property type="match status" value="1"/>
</dbReference>
<sequence length="421" mass="47950">MSNIMRSGPISVLPYWRTFKVFTGEVYLVVDMNQRTCTCMTWQMSGLPCAHVCAVIRTLRHDVYDYIDPCFHVSMQDLIYSGQFQPLPTHNMPKLCDDRGYVIDCAGNSFPACQPPHVRRPPGRPRRLRIESQFCHKRAIHCSRCNGIGARSSKVESYNNHFILLWPLRRLPHEKLDVVRDLQFGGLLHLNCKKIQHNICTWLIAHFNVGYKRIEITSHRRYDLTAADVGLVFGLPTTGRILHIATTPSDHPFVPSTHVRRDSSTYLLGRTCGGIRRFKQGNSVWVHGCIIFLQAFDESSPPRTHVEDDSGPTSSNEILDKYYAAKRQINSYQKGIQHQFGIMRGLIQRLDARRKRSVHSPTAGHSGYAADEFPDAEHDSPAARYDMPTHCTEQVPDTPIRHPPIIADDEVVVLDPYLCVL</sequence>
<dbReference type="EMBL" id="QGNW01000015">
    <property type="protein sequence ID" value="RVX16630.1"/>
    <property type="molecule type" value="Genomic_DNA"/>
</dbReference>
<dbReference type="GO" id="GO:0008270">
    <property type="term" value="F:zinc ion binding"/>
    <property type="evidence" value="ECO:0007669"/>
    <property type="project" value="UniProtKB-KW"/>
</dbReference>
<organism evidence="7 8">
    <name type="scientific">Vitis vinifera</name>
    <name type="common">Grape</name>
    <dbReference type="NCBI Taxonomy" id="29760"/>
    <lineage>
        <taxon>Eukaryota</taxon>
        <taxon>Viridiplantae</taxon>
        <taxon>Streptophyta</taxon>
        <taxon>Embryophyta</taxon>
        <taxon>Tracheophyta</taxon>
        <taxon>Spermatophyta</taxon>
        <taxon>Magnoliopsida</taxon>
        <taxon>eudicotyledons</taxon>
        <taxon>Gunneridae</taxon>
        <taxon>Pentapetalae</taxon>
        <taxon>rosids</taxon>
        <taxon>Vitales</taxon>
        <taxon>Vitaceae</taxon>
        <taxon>Viteae</taxon>
        <taxon>Vitis</taxon>
    </lineage>
</organism>
<comment type="caution">
    <text evidence="7">The sequence shown here is derived from an EMBL/GenBank/DDBJ whole genome shotgun (WGS) entry which is preliminary data.</text>
</comment>
<evidence type="ECO:0000256" key="2">
    <source>
        <dbReference type="ARBA" id="ARBA00022771"/>
    </source>
</evidence>
<dbReference type="Proteomes" id="UP000288805">
    <property type="component" value="Unassembled WGS sequence"/>
</dbReference>
<feature type="region of interest" description="Disordered" evidence="5">
    <location>
        <begin position="356"/>
        <end position="402"/>
    </location>
</feature>
<evidence type="ECO:0000256" key="4">
    <source>
        <dbReference type="PROSITE-ProRule" id="PRU00325"/>
    </source>
</evidence>
<dbReference type="InterPro" id="IPR006564">
    <property type="entry name" value="Znf_PMZ"/>
</dbReference>
<keyword evidence="3" id="KW-0862">Zinc</keyword>
<reference evidence="7 8" key="1">
    <citation type="journal article" date="2018" name="PLoS Genet.">
        <title>Population sequencing reveals clonal diversity and ancestral inbreeding in the grapevine cultivar Chardonnay.</title>
        <authorList>
            <person name="Roach M.J."/>
            <person name="Johnson D.L."/>
            <person name="Bohlmann J."/>
            <person name="van Vuuren H.J."/>
            <person name="Jones S.J."/>
            <person name="Pretorius I.S."/>
            <person name="Schmidt S.A."/>
            <person name="Borneman A.R."/>
        </authorList>
    </citation>
    <scope>NUCLEOTIDE SEQUENCE [LARGE SCALE GENOMIC DNA]</scope>
    <source>
        <strain evidence="8">cv. Chardonnay</strain>
        <tissue evidence="7">Leaf</tissue>
    </source>
</reference>
<evidence type="ECO:0000313" key="7">
    <source>
        <dbReference type="EMBL" id="RVX16630.1"/>
    </source>
</evidence>
<feature type="domain" description="SWIM-type" evidence="6">
    <location>
        <begin position="22"/>
        <end position="60"/>
    </location>
</feature>
<dbReference type="PANTHER" id="PTHR31973:SF187">
    <property type="entry name" value="MUTATOR TRANSPOSASE MUDRA PROTEIN"/>
    <property type="match status" value="1"/>
</dbReference>
<accession>A0A438K600</accession>
<dbReference type="InterPro" id="IPR007527">
    <property type="entry name" value="Znf_SWIM"/>
</dbReference>
<keyword evidence="1" id="KW-0479">Metal-binding</keyword>
<proteinExistence type="predicted"/>